<dbReference type="SMART" id="SM00184">
    <property type="entry name" value="RING"/>
    <property type="match status" value="1"/>
</dbReference>
<reference evidence="18" key="1">
    <citation type="submission" date="2021-01" db="EMBL/GenBank/DDBJ databases">
        <authorList>
            <person name="Corre E."/>
            <person name="Pelletier E."/>
            <person name="Niang G."/>
            <person name="Scheremetjew M."/>
            <person name="Finn R."/>
            <person name="Kale V."/>
            <person name="Holt S."/>
            <person name="Cochrane G."/>
            <person name="Meng A."/>
            <person name="Brown T."/>
            <person name="Cohen L."/>
        </authorList>
    </citation>
    <scope>NUCLEOTIDE SEQUENCE</scope>
    <source>
        <strain evidence="18">NIES-381</strain>
    </source>
</reference>
<dbReference type="PROSITE" id="PS50089">
    <property type="entry name" value="ZF_RING_2"/>
    <property type="match status" value="1"/>
</dbReference>
<keyword evidence="12 14" id="KW-0539">Nucleus</keyword>
<evidence type="ECO:0000256" key="14">
    <source>
        <dbReference type="RuleBase" id="RU365038"/>
    </source>
</evidence>
<evidence type="ECO:0000256" key="10">
    <source>
        <dbReference type="ARBA" id="ARBA00022853"/>
    </source>
</evidence>
<evidence type="ECO:0000256" key="6">
    <source>
        <dbReference type="ARBA" id="ARBA00022723"/>
    </source>
</evidence>
<dbReference type="GO" id="GO:0033503">
    <property type="term" value="C:HULC complex"/>
    <property type="evidence" value="ECO:0007669"/>
    <property type="project" value="TreeGrafter"/>
</dbReference>
<keyword evidence="7 13" id="KW-0863">Zinc-finger</keyword>
<feature type="compositionally biased region" description="Polar residues" evidence="16">
    <location>
        <begin position="43"/>
        <end position="57"/>
    </location>
</feature>
<evidence type="ECO:0000256" key="12">
    <source>
        <dbReference type="ARBA" id="ARBA00023242"/>
    </source>
</evidence>
<name>A0A7S1IQH4_9EUGL</name>
<feature type="region of interest" description="Disordered" evidence="16">
    <location>
        <begin position="1"/>
        <end position="228"/>
    </location>
</feature>
<dbReference type="InterPro" id="IPR013083">
    <property type="entry name" value="Znf_RING/FYVE/PHD"/>
</dbReference>
<dbReference type="Pfam" id="PF13923">
    <property type="entry name" value="zf-C3HC4_2"/>
    <property type="match status" value="1"/>
</dbReference>
<sequence length="755" mass="85878">MRDEGMSLGSVSRTEDVHPSEGPPPVPSWTNGPEVVSQDGVPPTSTSDHGTSSSAPQMRTMKMMFKKFPQLQAGAPEGPPSASSTSSAVHSEQETQLSSKLHSLTSTKKEEPLPTLEKRERDDGDLPPAMAHPKKLLASNRNCQLTSPLPDDAGTVNEKRERDENDTPPAMPHPKRLLVAGRTNATTTTMQDPHGLSDTSRRPNVETETASSSSTSATTPSTMAHSTDDAAALQRTIVGLQLELQYTKENLMHEEARWAHFRARAKMAKIWGVLMGLEEPGEAAEATPVAPAKSSGKAGKEITSELETQLEDIQYSLAEESSRAQALTKEAERLSAENQALQRQLIQLEAREPLEYQQVINHALYKELLACYHNEHATCQKFMQQLEALKEELDRSTRHLAEIEQRILAQEKRKRKKLEDTVHERDRRIMKLEEKEKEQEASSRFGKVEELQRQLEQEKAKKEEYYEMFKQLSKKLQKALSRQRAQNADDDIASEYQNVTRAYEEELQKNQDLVQRIEDKDNTTNKLMTEKLKHQHTIKHLEGDLERKRVALESCEKIVANQESWIEKMREVFDALQTEERKLSLHHRDLWTANCSQEKELNTLRIECERLRQQVHNSREAVQSLTTKSEQLLKQATDEAKDSRSKTEELKSLERKYSRIKDKLAKCHEEPSTPTTGSKDEQVRELQKKVAQFRTILNCNVCKIRVKNTIIQRCLHVFCAQCLDANLQSRKRKCPVCAMKFAESDVRTLPGLFDA</sequence>
<organism evidence="18">
    <name type="scientific">Eutreptiella gymnastica</name>
    <dbReference type="NCBI Taxonomy" id="73025"/>
    <lineage>
        <taxon>Eukaryota</taxon>
        <taxon>Discoba</taxon>
        <taxon>Euglenozoa</taxon>
        <taxon>Euglenida</taxon>
        <taxon>Spirocuta</taxon>
        <taxon>Euglenophyceae</taxon>
        <taxon>Eutreptiales</taxon>
        <taxon>Eutreptiaceae</taxon>
        <taxon>Eutreptiella</taxon>
    </lineage>
</organism>
<gene>
    <name evidence="18" type="ORF">EGYM00392_LOCUS30529</name>
</gene>
<evidence type="ECO:0000256" key="9">
    <source>
        <dbReference type="ARBA" id="ARBA00022833"/>
    </source>
</evidence>
<keyword evidence="5 14" id="KW-0808">Transferase</keyword>
<comment type="subcellular location">
    <subcellularLocation>
        <location evidence="2 14">Nucleus</location>
    </subcellularLocation>
</comment>
<dbReference type="GO" id="GO:0061630">
    <property type="term" value="F:ubiquitin protein ligase activity"/>
    <property type="evidence" value="ECO:0007669"/>
    <property type="project" value="UniProtKB-EC"/>
</dbReference>
<feature type="domain" description="RING-type" evidence="17">
    <location>
        <begin position="699"/>
        <end position="737"/>
    </location>
</feature>
<dbReference type="CDD" id="cd16499">
    <property type="entry name" value="RING-HC_Bre1-like"/>
    <property type="match status" value="1"/>
</dbReference>
<keyword evidence="8 14" id="KW-0833">Ubl conjugation pathway</keyword>
<keyword evidence="10 14" id="KW-0156">Chromatin regulator</keyword>
<dbReference type="InterPro" id="IPR001841">
    <property type="entry name" value="Znf_RING"/>
</dbReference>
<evidence type="ECO:0000256" key="4">
    <source>
        <dbReference type="ARBA" id="ARBA00005555"/>
    </source>
</evidence>
<dbReference type="Gene3D" id="3.30.40.10">
    <property type="entry name" value="Zinc/RING finger domain, C3HC4 (zinc finger)"/>
    <property type="match status" value="1"/>
</dbReference>
<evidence type="ECO:0000256" key="1">
    <source>
        <dbReference type="ARBA" id="ARBA00000900"/>
    </source>
</evidence>
<dbReference type="AlphaFoldDB" id="A0A7S1IQH4"/>
<evidence type="ECO:0000256" key="5">
    <source>
        <dbReference type="ARBA" id="ARBA00022679"/>
    </source>
</evidence>
<evidence type="ECO:0000256" key="2">
    <source>
        <dbReference type="ARBA" id="ARBA00004123"/>
    </source>
</evidence>
<protein>
    <recommendedName>
        <fullName evidence="14">E3 ubiquitin protein ligase</fullName>
        <ecNumber evidence="14">2.3.2.27</ecNumber>
    </recommendedName>
</protein>
<feature type="compositionally biased region" description="Low complexity" evidence="16">
    <location>
        <begin position="207"/>
        <end position="225"/>
    </location>
</feature>
<dbReference type="PROSITE" id="PS00518">
    <property type="entry name" value="ZF_RING_1"/>
    <property type="match status" value="1"/>
</dbReference>
<evidence type="ECO:0000256" key="11">
    <source>
        <dbReference type="ARBA" id="ARBA00023054"/>
    </source>
</evidence>
<keyword evidence="9 14" id="KW-0862">Zinc</keyword>
<dbReference type="EC" id="2.3.2.27" evidence="14"/>
<evidence type="ECO:0000313" key="18">
    <source>
        <dbReference type="EMBL" id="CAD9019415.1"/>
    </source>
</evidence>
<proteinExistence type="inferred from homology"/>
<evidence type="ECO:0000256" key="15">
    <source>
        <dbReference type="SAM" id="Coils"/>
    </source>
</evidence>
<comment type="pathway">
    <text evidence="3 14">Protein modification; protein ubiquitination.</text>
</comment>
<feature type="compositionally biased region" description="Low complexity" evidence="16">
    <location>
        <begin position="80"/>
        <end position="106"/>
    </location>
</feature>
<evidence type="ECO:0000259" key="17">
    <source>
        <dbReference type="PROSITE" id="PS50089"/>
    </source>
</evidence>
<evidence type="ECO:0000256" key="13">
    <source>
        <dbReference type="PROSITE-ProRule" id="PRU00175"/>
    </source>
</evidence>
<dbReference type="GO" id="GO:0008270">
    <property type="term" value="F:zinc ion binding"/>
    <property type="evidence" value="ECO:0007669"/>
    <property type="project" value="UniProtKB-KW"/>
</dbReference>
<comment type="catalytic activity">
    <reaction evidence="1 14">
        <text>S-ubiquitinyl-[E2 ubiquitin-conjugating enzyme]-L-cysteine + [acceptor protein]-L-lysine = [E2 ubiquitin-conjugating enzyme]-L-cysteine + N(6)-ubiquitinyl-[acceptor protein]-L-lysine.</text>
        <dbReference type="EC" id="2.3.2.27"/>
    </reaction>
</comment>
<dbReference type="PANTHER" id="PTHR23163:SF0">
    <property type="entry name" value="E3 UBIQUITIN-PROTEIN LIGASE BRE1"/>
    <property type="match status" value="1"/>
</dbReference>
<dbReference type="EMBL" id="HBGA01081982">
    <property type="protein sequence ID" value="CAD9019415.1"/>
    <property type="molecule type" value="Transcribed_RNA"/>
</dbReference>
<dbReference type="InterPro" id="IPR013956">
    <property type="entry name" value="E3_ubiquit_lig_Bre1"/>
</dbReference>
<feature type="compositionally biased region" description="Basic and acidic residues" evidence="16">
    <location>
        <begin position="107"/>
        <end position="124"/>
    </location>
</feature>
<keyword evidence="11 14" id="KW-0175">Coiled coil</keyword>
<dbReference type="GO" id="GO:0006325">
    <property type="term" value="P:chromatin organization"/>
    <property type="evidence" value="ECO:0007669"/>
    <property type="project" value="UniProtKB-KW"/>
</dbReference>
<comment type="similarity">
    <text evidence="4 14">Belongs to the BRE1 family.</text>
</comment>
<feature type="coiled-coil region" evidence="15">
    <location>
        <begin position="601"/>
        <end position="670"/>
    </location>
</feature>
<dbReference type="GO" id="GO:0016567">
    <property type="term" value="P:protein ubiquitination"/>
    <property type="evidence" value="ECO:0007669"/>
    <property type="project" value="UniProtKB-UniRule"/>
</dbReference>
<dbReference type="InterPro" id="IPR017907">
    <property type="entry name" value="Znf_RING_CS"/>
</dbReference>
<keyword evidence="6 14" id="KW-0479">Metal-binding</keyword>
<evidence type="ECO:0000256" key="16">
    <source>
        <dbReference type="SAM" id="MobiDB-lite"/>
    </source>
</evidence>
<dbReference type="PANTHER" id="PTHR23163">
    <property type="entry name" value="RING FINGER PROTEIN-RELATED"/>
    <property type="match status" value="1"/>
</dbReference>
<dbReference type="UniPathway" id="UPA00143"/>
<evidence type="ECO:0000256" key="7">
    <source>
        <dbReference type="ARBA" id="ARBA00022771"/>
    </source>
</evidence>
<accession>A0A7S1IQH4</accession>
<evidence type="ECO:0000256" key="8">
    <source>
        <dbReference type="ARBA" id="ARBA00022786"/>
    </source>
</evidence>
<dbReference type="SUPFAM" id="SSF57850">
    <property type="entry name" value="RING/U-box"/>
    <property type="match status" value="1"/>
</dbReference>
<feature type="coiled-coil region" evidence="15">
    <location>
        <begin position="317"/>
        <end position="523"/>
    </location>
</feature>
<dbReference type="GO" id="GO:0005634">
    <property type="term" value="C:nucleus"/>
    <property type="evidence" value="ECO:0007669"/>
    <property type="project" value="UniProtKB-SubCell"/>
</dbReference>
<evidence type="ECO:0000256" key="3">
    <source>
        <dbReference type="ARBA" id="ARBA00004906"/>
    </source>
</evidence>